<dbReference type="EMBL" id="UINC01045994">
    <property type="protein sequence ID" value="SVB53432.1"/>
    <property type="molecule type" value="Genomic_DNA"/>
</dbReference>
<gene>
    <name evidence="4" type="ORF">METZ01_LOCUS206286</name>
</gene>
<proteinExistence type="predicted"/>
<feature type="domain" description="Phosphate acetyl/butaryl transferase" evidence="3">
    <location>
        <begin position="3"/>
        <end position="99"/>
    </location>
</feature>
<protein>
    <recommendedName>
        <fullName evidence="3">Phosphate acetyl/butaryl transferase domain-containing protein</fullName>
    </recommendedName>
</protein>
<name>A0A382ESX5_9ZZZZ</name>
<dbReference type="PANTHER" id="PTHR43356:SF3">
    <property type="entry name" value="PHOSPHATE ACETYLTRANSFERASE"/>
    <property type="match status" value="1"/>
</dbReference>
<dbReference type="AlphaFoldDB" id="A0A382ESX5"/>
<dbReference type="InterPro" id="IPR002505">
    <property type="entry name" value="PTA_PTB"/>
</dbReference>
<dbReference type="SUPFAM" id="SSF53659">
    <property type="entry name" value="Isocitrate/Isopropylmalate dehydrogenase-like"/>
    <property type="match status" value="1"/>
</dbReference>
<evidence type="ECO:0000256" key="1">
    <source>
        <dbReference type="ARBA" id="ARBA00022679"/>
    </source>
</evidence>
<keyword evidence="1" id="KW-0808">Transferase</keyword>
<keyword evidence="2" id="KW-0012">Acyltransferase</keyword>
<reference evidence="4" key="1">
    <citation type="submission" date="2018-05" db="EMBL/GenBank/DDBJ databases">
        <authorList>
            <person name="Lanie J.A."/>
            <person name="Ng W.-L."/>
            <person name="Kazmierczak K.M."/>
            <person name="Andrzejewski T.M."/>
            <person name="Davidsen T.M."/>
            <person name="Wayne K.J."/>
            <person name="Tettelin H."/>
            <person name="Glass J.I."/>
            <person name="Rusch D."/>
            <person name="Podicherti R."/>
            <person name="Tsui H.-C.T."/>
            <person name="Winkler M.E."/>
        </authorList>
    </citation>
    <scope>NUCLEOTIDE SEQUENCE</scope>
</reference>
<dbReference type="GO" id="GO:0016746">
    <property type="term" value="F:acyltransferase activity"/>
    <property type="evidence" value="ECO:0007669"/>
    <property type="project" value="UniProtKB-KW"/>
</dbReference>
<accession>A0A382ESX5</accession>
<sequence>MALLEDLTNRAKATYPRILLPESSDARVLEAATLLSSQKIAQVVLLDSKTDTTHGIEFINPKDEDLKLEYAKTLYERRKHKGIDLKEALDLLSNTSVFA</sequence>
<evidence type="ECO:0000313" key="4">
    <source>
        <dbReference type="EMBL" id="SVB53432.1"/>
    </source>
</evidence>
<evidence type="ECO:0000259" key="3">
    <source>
        <dbReference type="Pfam" id="PF01515"/>
    </source>
</evidence>
<organism evidence="4">
    <name type="scientific">marine metagenome</name>
    <dbReference type="NCBI Taxonomy" id="408172"/>
    <lineage>
        <taxon>unclassified sequences</taxon>
        <taxon>metagenomes</taxon>
        <taxon>ecological metagenomes</taxon>
    </lineage>
</organism>
<dbReference type="Pfam" id="PF01515">
    <property type="entry name" value="PTA_PTB"/>
    <property type="match status" value="1"/>
</dbReference>
<dbReference type="PANTHER" id="PTHR43356">
    <property type="entry name" value="PHOSPHATE ACETYLTRANSFERASE"/>
    <property type="match status" value="1"/>
</dbReference>
<feature type="non-terminal residue" evidence="4">
    <location>
        <position position="99"/>
    </location>
</feature>
<evidence type="ECO:0000256" key="2">
    <source>
        <dbReference type="ARBA" id="ARBA00023315"/>
    </source>
</evidence>
<dbReference type="InterPro" id="IPR050500">
    <property type="entry name" value="Phos_Acetyltrans/Butyryltrans"/>
</dbReference>
<dbReference type="InterPro" id="IPR042113">
    <property type="entry name" value="P_AcTrfase_dom1"/>
</dbReference>
<dbReference type="Gene3D" id="3.40.50.10950">
    <property type="match status" value="1"/>
</dbReference>